<proteinExistence type="predicted"/>
<gene>
    <name evidence="1" type="ORF">RDB_LOCUS16472</name>
</gene>
<sequence length="90" mass="9821">MPLYWAKKDVAADESRIKARRTVVGKNRTLQVPTGNLNLIGDGALCDRPISIDGTTTSPICPVFCAHTSLRLIARLGLGTEVCDSRQQRL</sequence>
<organism evidence="1 2">
    <name type="scientific">Rhizoctonia solani</name>
    <dbReference type="NCBI Taxonomy" id="456999"/>
    <lineage>
        <taxon>Eukaryota</taxon>
        <taxon>Fungi</taxon>
        <taxon>Dikarya</taxon>
        <taxon>Basidiomycota</taxon>
        <taxon>Agaricomycotina</taxon>
        <taxon>Agaricomycetes</taxon>
        <taxon>Cantharellales</taxon>
        <taxon>Ceratobasidiaceae</taxon>
        <taxon>Rhizoctonia</taxon>
    </lineage>
</organism>
<name>A0A8H2W9W1_9AGAM</name>
<evidence type="ECO:0000313" key="1">
    <source>
        <dbReference type="EMBL" id="CAE6358737.1"/>
    </source>
</evidence>
<dbReference type="Proteomes" id="UP000663846">
    <property type="component" value="Unassembled WGS sequence"/>
</dbReference>
<reference evidence="1" key="1">
    <citation type="submission" date="2021-01" db="EMBL/GenBank/DDBJ databases">
        <authorList>
            <person name="Kaushik A."/>
        </authorList>
    </citation>
    <scope>NUCLEOTIDE SEQUENCE</scope>
    <source>
        <strain evidence="1">AG1-1C</strain>
    </source>
</reference>
<evidence type="ECO:0000313" key="2">
    <source>
        <dbReference type="Proteomes" id="UP000663846"/>
    </source>
</evidence>
<comment type="caution">
    <text evidence="1">The sequence shown here is derived from an EMBL/GenBank/DDBJ whole genome shotgun (WGS) entry which is preliminary data.</text>
</comment>
<dbReference type="AlphaFoldDB" id="A0A8H2W9W1"/>
<accession>A0A8H2W9W1</accession>
<dbReference type="EMBL" id="CAJMWS010000084">
    <property type="protein sequence ID" value="CAE6358737.1"/>
    <property type="molecule type" value="Genomic_DNA"/>
</dbReference>
<protein>
    <submittedName>
        <fullName evidence="1">Uncharacterized protein</fullName>
    </submittedName>
</protein>